<evidence type="ECO:0000256" key="1">
    <source>
        <dbReference type="SAM" id="SignalP"/>
    </source>
</evidence>
<dbReference type="Gene3D" id="1.25.40.10">
    <property type="entry name" value="Tetratricopeptide repeat domain"/>
    <property type="match status" value="1"/>
</dbReference>
<dbReference type="EMBL" id="FMJC01000001">
    <property type="protein sequence ID" value="SCM70612.1"/>
    <property type="molecule type" value="Genomic_DNA"/>
</dbReference>
<feature type="chain" id="PRO_5013166010" description="Alginate lyase domain-containing protein" evidence="1">
    <location>
        <begin position="21"/>
        <end position="427"/>
    </location>
</feature>
<dbReference type="AlphaFoldDB" id="A0A212KZB3"/>
<name>A0A212KZB3_9BACT</name>
<feature type="signal peptide" evidence="1">
    <location>
        <begin position="1"/>
        <end position="20"/>
    </location>
</feature>
<reference evidence="2" key="1">
    <citation type="submission" date="2016-08" db="EMBL/GenBank/DDBJ databases">
        <authorList>
            <person name="Seilhamer J.J."/>
        </authorList>
    </citation>
    <scope>NUCLEOTIDE SEQUENCE</scope>
    <source>
        <strain evidence="2">86-1</strain>
    </source>
</reference>
<organism evidence="2">
    <name type="scientific">uncultured Desulfovibrio sp</name>
    <dbReference type="NCBI Taxonomy" id="167968"/>
    <lineage>
        <taxon>Bacteria</taxon>
        <taxon>Pseudomonadati</taxon>
        <taxon>Thermodesulfobacteriota</taxon>
        <taxon>Desulfovibrionia</taxon>
        <taxon>Desulfovibrionales</taxon>
        <taxon>Desulfovibrionaceae</taxon>
        <taxon>Desulfovibrio</taxon>
        <taxon>environmental samples</taxon>
    </lineage>
</organism>
<evidence type="ECO:0008006" key="3">
    <source>
        <dbReference type="Google" id="ProtNLM"/>
    </source>
</evidence>
<dbReference type="InterPro" id="IPR011990">
    <property type="entry name" value="TPR-like_helical_dom_sf"/>
</dbReference>
<protein>
    <recommendedName>
        <fullName evidence="3">Alginate lyase domain-containing protein</fullName>
    </recommendedName>
</protein>
<gene>
    <name evidence="2" type="ORF">KL86DES1_10514</name>
</gene>
<accession>A0A212KZB3</accession>
<sequence>MPWRTICIFCLLLFALPAQAEEPAFAPRIGIQFLPELVCLDKNSKCCGQILTHPLQVTAPVLEDPDWYVSPPGSNRPKPRYVGCWAEAQYPFVLKEALQGNPVAMADLIIRIQCTSSSLSLAYPDIPDFMHSTAFWLDWAAQITSPGWVYTRLALYDEGIGHTRSAFTKGAFLGDPKSMHAYATRWNTGSNLQWLLMAADAGYAPAAHEISRWYRFGGEKCGYALPNSPDQALAHKYLVIAMNQGHARAFGDAAYEILTSEDAQARLKDAYMYTQIGRALEESDNGLLLVGRPLPTVNPVSLDDVLGYARYVLMPPHSPLSNTEKQFSQVAKFTKGLLKLDAQGQAEATISAVAWLRDFQKRKEADMAAERARRGELTARLRERCLPALDYLATLPDPPLGNGSHYGGHITTTGMSRFATPGSAISR</sequence>
<keyword evidence="1" id="KW-0732">Signal</keyword>
<evidence type="ECO:0000313" key="2">
    <source>
        <dbReference type="EMBL" id="SCM70612.1"/>
    </source>
</evidence>
<proteinExistence type="predicted"/>